<proteinExistence type="predicted"/>
<keyword evidence="2" id="KW-0808">Transferase</keyword>
<organism evidence="2">
    <name type="scientific">invertebrate metagenome</name>
    <dbReference type="NCBI Taxonomy" id="1711999"/>
    <lineage>
        <taxon>unclassified sequences</taxon>
        <taxon>metagenomes</taxon>
        <taxon>organismal metagenomes</taxon>
    </lineage>
</organism>
<dbReference type="PANTHER" id="PTHR33279">
    <property type="entry name" value="SULFUR CARRIER PROTEIN YEDF-RELATED"/>
    <property type="match status" value="1"/>
</dbReference>
<gene>
    <name evidence="2" type="primary">tusA_2</name>
    <name evidence="2" type="ORF">CI610_00981</name>
</gene>
<protein>
    <submittedName>
        <fullName evidence="2">Sulfurtransferase TusA</fullName>
        <ecNumber evidence="2">2.8.1.-</ecNumber>
    </submittedName>
</protein>
<dbReference type="Pfam" id="PF01206">
    <property type="entry name" value="TusA"/>
    <property type="match status" value="1"/>
</dbReference>
<dbReference type="InterPro" id="IPR001455">
    <property type="entry name" value="TusA-like"/>
</dbReference>
<name>A0A2H9T9Y3_9ZZZZ</name>
<dbReference type="SUPFAM" id="SSF64307">
    <property type="entry name" value="SirA-like"/>
    <property type="match status" value="1"/>
</dbReference>
<dbReference type="InterPro" id="IPR036868">
    <property type="entry name" value="TusA-like_sf"/>
</dbReference>
<dbReference type="CDD" id="cd00291">
    <property type="entry name" value="SirA_YedF_YeeD"/>
    <property type="match status" value="1"/>
</dbReference>
<dbReference type="EMBL" id="NSIT01000035">
    <property type="protein sequence ID" value="PJE80042.1"/>
    <property type="molecule type" value="Genomic_DNA"/>
</dbReference>
<dbReference type="EC" id="2.8.1.-" evidence="2"/>
<accession>A0A2H9T9Y3</accession>
<evidence type="ECO:0000313" key="2">
    <source>
        <dbReference type="EMBL" id="PJE80042.1"/>
    </source>
</evidence>
<comment type="caution">
    <text evidence="2">The sequence shown here is derived from an EMBL/GenBank/DDBJ whole genome shotgun (WGS) entry which is preliminary data.</text>
</comment>
<dbReference type="AlphaFoldDB" id="A0A2H9T9Y3"/>
<feature type="domain" description="UPF0033" evidence="1">
    <location>
        <begin position="8"/>
        <end position="66"/>
    </location>
</feature>
<sequence length="103" mass="11426">MIKEPAEKTMDLRGLCCPLPLLKVKQAMTTMKAGQVVEVLCTDPGSVRDFVSYALFSGHTLLSNDVIRNNKVKPKVVSEDVDASVGESRFLGEEVFVYKLKHK</sequence>
<evidence type="ECO:0000259" key="1">
    <source>
        <dbReference type="Pfam" id="PF01206"/>
    </source>
</evidence>
<reference evidence="2" key="1">
    <citation type="journal article" date="2017" name="Appl. Environ. Microbiol.">
        <title>Molecular characterization of an Endozoicomonas-like organism causing infection in king scallop Pecten maximus L.</title>
        <authorList>
            <person name="Cano I."/>
            <person name="van Aerle R."/>
            <person name="Ross S."/>
            <person name="Verner-Jeffreys D.W."/>
            <person name="Paley R.K."/>
            <person name="Rimmer G."/>
            <person name="Ryder D."/>
            <person name="Hooper P."/>
            <person name="Stone D."/>
            <person name="Feist S.W."/>
        </authorList>
    </citation>
    <scope>NUCLEOTIDE SEQUENCE</scope>
</reference>
<dbReference type="PANTHER" id="PTHR33279:SF2">
    <property type="entry name" value="SULFUR CARRIER PROTEIN TUSA"/>
    <property type="match status" value="1"/>
</dbReference>
<dbReference type="Gene3D" id="3.30.110.40">
    <property type="entry name" value="TusA-like domain"/>
    <property type="match status" value="1"/>
</dbReference>
<dbReference type="GO" id="GO:0016740">
    <property type="term" value="F:transferase activity"/>
    <property type="evidence" value="ECO:0007669"/>
    <property type="project" value="UniProtKB-KW"/>
</dbReference>